<name>A0A1G4IVZ4_9SACH</name>
<comment type="function">
    <text evidence="1">Catalyzes the phosphorylation of riboflavin (vitamin B2) to form flavin mononucleotide (FMN) coenzyme.</text>
</comment>
<comment type="pathway">
    <text evidence="2">Cofactor biosynthesis; FMN biosynthesis; FMN from riboflavin (ATP route): step 1/1.</text>
</comment>
<evidence type="ECO:0000313" key="13">
    <source>
        <dbReference type="EMBL" id="SCU81174.1"/>
    </source>
</evidence>
<dbReference type="EMBL" id="LT598464">
    <property type="protein sequence ID" value="SCU81174.1"/>
    <property type="molecule type" value="Genomic_DNA"/>
</dbReference>
<evidence type="ECO:0000256" key="10">
    <source>
        <dbReference type="ARBA" id="ARBA00022840"/>
    </source>
</evidence>
<sequence>MPRQVDHSIPETPLSPFPITTEFCDVVAGFGRGSSELGIPTANVPIEQLPDTIKDLKLGVYFGFVRLRPNTTTHAAKSATGPAAVRDVDYNYGSYLTTEQLQPLPVVLSIGLNPFYHNKSKTVELHILTKFQHDFYGAQVKFSILGFIRPELDYTTKEALIKDIQIDIQIAEANLARMSYSKYVDELS</sequence>
<evidence type="ECO:0000256" key="11">
    <source>
        <dbReference type="ARBA" id="ARBA00029960"/>
    </source>
</evidence>
<evidence type="ECO:0000259" key="12">
    <source>
        <dbReference type="SMART" id="SM00904"/>
    </source>
</evidence>
<evidence type="ECO:0000256" key="6">
    <source>
        <dbReference type="ARBA" id="ARBA00022630"/>
    </source>
</evidence>
<dbReference type="UniPathway" id="UPA00276">
    <property type="reaction ID" value="UER00406"/>
</dbReference>
<feature type="domain" description="Riboflavin kinase" evidence="12">
    <location>
        <begin position="14"/>
        <end position="176"/>
    </location>
</feature>
<dbReference type="Pfam" id="PF01687">
    <property type="entry name" value="Flavokinase"/>
    <property type="match status" value="1"/>
</dbReference>
<reference evidence="13 14" key="1">
    <citation type="submission" date="2016-03" db="EMBL/GenBank/DDBJ databases">
        <authorList>
            <person name="Devillers H."/>
        </authorList>
    </citation>
    <scope>NUCLEOTIDE SEQUENCE [LARGE SCALE GENOMIC DNA]</scope>
    <source>
        <strain evidence="13">CBS 11717</strain>
    </source>
</reference>
<dbReference type="PANTHER" id="PTHR22749">
    <property type="entry name" value="RIBOFLAVIN KINASE/FMN ADENYLYLTRANSFERASE"/>
    <property type="match status" value="1"/>
</dbReference>
<organism evidence="13 14">
    <name type="scientific">Lachancea mirantina</name>
    <dbReference type="NCBI Taxonomy" id="1230905"/>
    <lineage>
        <taxon>Eukaryota</taxon>
        <taxon>Fungi</taxon>
        <taxon>Dikarya</taxon>
        <taxon>Ascomycota</taxon>
        <taxon>Saccharomycotina</taxon>
        <taxon>Saccharomycetes</taxon>
        <taxon>Saccharomycetales</taxon>
        <taxon>Saccharomycetaceae</taxon>
        <taxon>Lachancea</taxon>
    </lineage>
</organism>
<dbReference type="InterPro" id="IPR023465">
    <property type="entry name" value="Riboflavin_kinase_dom_sf"/>
</dbReference>
<keyword evidence="6" id="KW-0285">Flavoprotein</keyword>
<evidence type="ECO:0000256" key="4">
    <source>
        <dbReference type="ARBA" id="ARBA00012105"/>
    </source>
</evidence>
<dbReference type="OrthoDB" id="276388at2759"/>
<keyword evidence="9" id="KW-0547">Nucleotide-binding</keyword>
<evidence type="ECO:0000256" key="3">
    <source>
        <dbReference type="ARBA" id="ARBA00010108"/>
    </source>
</evidence>
<dbReference type="EC" id="2.7.1.26" evidence="4"/>
<evidence type="ECO:0000256" key="7">
    <source>
        <dbReference type="ARBA" id="ARBA00022643"/>
    </source>
</evidence>
<dbReference type="GO" id="GO:0005739">
    <property type="term" value="C:mitochondrion"/>
    <property type="evidence" value="ECO:0007669"/>
    <property type="project" value="TreeGrafter"/>
</dbReference>
<proteinExistence type="inferred from homology"/>
<keyword evidence="10" id="KW-0067">ATP-binding</keyword>
<comment type="similarity">
    <text evidence="3">Belongs to the flavokinase family.</text>
</comment>
<keyword evidence="8" id="KW-0808">Transferase</keyword>
<dbReference type="GO" id="GO:0005524">
    <property type="term" value="F:ATP binding"/>
    <property type="evidence" value="ECO:0007669"/>
    <property type="project" value="UniProtKB-KW"/>
</dbReference>
<keyword evidence="14" id="KW-1185">Reference proteome</keyword>
<dbReference type="GO" id="GO:0009398">
    <property type="term" value="P:FMN biosynthetic process"/>
    <property type="evidence" value="ECO:0007669"/>
    <property type="project" value="UniProtKB-UniPathway"/>
</dbReference>
<protein>
    <recommendedName>
        <fullName evidence="5">Riboflavin kinase</fullName>
        <ecNumber evidence="4">2.7.1.26</ecNumber>
    </recommendedName>
    <alternativeName>
        <fullName evidence="11">Flavin mononucleotide kinase 1</fullName>
    </alternativeName>
</protein>
<dbReference type="Proteomes" id="UP000191024">
    <property type="component" value="Chromosome B"/>
</dbReference>
<dbReference type="Gene3D" id="2.40.30.30">
    <property type="entry name" value="Riboflavin kinase-like"/>
    <property type="match status" value="1"/>
</dbReference>
<evidence type="ECO:0000256" key="2">
    <source>
        <dbReference type="ARBA" id="ARBA00005201"/>
    </source>
</evidence>
<dbReference type="PANTHER" id="PTHR22749:SF6">
    <property type="entry name" value="RIBOFLAVIN KINASE"/>
    <property type="match status" value="1"/>
</dbReference>
<dbReference type="SMART" id="SM00904">
    <property type="entry name" value="Flavokinase"/>
    <property type="match status" value="1"/>
</dbReference>
<evidence type="ECO:0000256" key="8">
    <source>
        <dbReference type="ARBA" id="ARBA00022679"/>
    </source>
</evidence>
<evidence type="ECO:0000256" key="1">
    <source>
        <dbReference type="ARBA" id="ARBA00003572"/>
    </source>
</evidence>
<evidence type="ECO:0000256" key="5">
    <source>
        <dbReference type="ARBA" id="ARBA00017394"/>
    </source>
</evidence>
<keyword evidence="7" id="KW-0288">FMN</keyword>
<gene>
    <name evidence="13" type="ORF">LAMI_0B05072G</name>
</gene>
<dbReference type="InterPro" id="IPR015865">
    <property type="entry name" value="Riboflavin_kinase_bac/euk"/>
</dbReference>
<evidence type="ECO:0000256" key="9">
    <source>
        <dbReference type="ARBA" id="ARBA00022741"/>
    </source>
</evidence>
<evidence type="ECO:0000313" key="14">
    <source>
        <dbReference type="Proteomes" id="UP000191024"/>
    </source>
</evidence>
<dbReference type="SUPFAM" id="SSF82114">
    <property type="entry name" value="Riboflavin kinase-like"/>
    <property type="match status" value="1"/>
</dbReference>
<accession>A0A1G4IVZ4</accession>
<dbReference type="AlphaFoldDB" id="A0A1G4IVZ4"/>
<dbReference type="STRING" id="1230905.A0A1G4IVZ4"/>
<dbReference type="GO" id="GO:0008531">
    <property type="term" value="F:riboflavin kinase activity"/>
    <property type="evidence" value="ECO:0007669"/>
    <property type="project" value="UniProtKB-EC"/>
</dbReference>
<dbReference type="InterPro" id="IPR023468">
    <property type="entry name" value="Riboflavin_kinase"/>
</dbReference>
<dbReference type="GO" id="GO:0009231">
    <property type="term" value="P:riboflavin biosynthetic process"/>
    <property type="evidence" value="ECO:0007669"/>
    <property type="project" value="InterPro"/>
</dbReference>